<dbReference type="Gene3D" id="2.40.70.10">
    <property type="entry name" value="Acid Proteases"/>
    <property type="match status" value="1"/>
</dbReference>
<organism evidence="1 2">
    <name type="scientific">Nicotiana sylvestris</name>
    <name type="common">Wood tobacco</name>
    <name type="synonym">South American tobacco</name>
    <dbReference type="NCBI Taxonomy" id="4096"/>
    <lineage>
        <taxon>Eukaryota</taxon>
        <taxon>Viridiplantae</taxon>
        <taxon>Streptophyta</taxon>
        <taxon>Embryophyta</taxon>
        <taxon>Tracheophyta</taxon>
        <taxon>Spermatophyta</taxon>
        <taxon>Magnoliopsida</taxon>
        <taxon>eudicotyledons</taxon>
        <taxon>Gunneridae</taxon>
        <taxon>Pentapetalae</taxon>
        <taxon>asterids</taxon>
        <taxon>lamiids</taxon>
        <taxon>Solanales</taxon>
        <taxon>Solanaceae</taxon>
        <taxon>Nicotianoideae</taxon>
        <taxon>Nicotianeae</taxon>
        <taxon>Nicotiana</taxon>
    </lineage>
</organism>
<sequence>MESIFPRVRCRNAPKYPLQEKTDSGLRTGRNLVFHNEGAEGIVQPHNDAPVISVLVNKSLIKRVLIDPGSSANIIRSRIMEQLDLQDQIIPTARVLNGFNMACETIKGEIKLPVNVAETVQEAKFYVIEGDIRYNALFGRPWIHNMRAIASMLH</sequence>
<dbReference type="eggNOG" id="KOG0017">
    <property type="taxonomic scope" value="Eukaryota"/>
</dbReference>
<dbReference type="PANTHER" id="PTHR33240">
    <property type="entry name" value="OS08G0508500 PROTEIN"/>
    <property type="match status" value="1"/>
</dbReference>
<dbReference type="Proteomes" id="UP000189701">
    <property type="component" value="Unplaced"/>
</dbReference>
<proteinExistence type="predicted"/>
<gene>
    <name evidence="2" type="primary">LOC104218627</name>
</gene>
<dbReference type="InterPro" id="IPR021109">
    <property type="entry name" value="Peptidase_aspartic_dom_sf"/>
</dbReference>
<evidence type="ECO:0000313" key="2">
    <source>
        <dbReference type="RefSeq" id="XP_009767464.1"/>
    </source>
</evidence>
<name>A0A1U7VYK0_NICSY</name>
<keyword evidence="1" id="KW-1185">Reference proteome</keyword>
<protein>
    <submittedName>
        <fullName evidence="2">Uncharacterized protein LOC104218627</fullName>
    </submittedName>
</protein>
<reference evidence="1" key="1">
    <citation type="journal article" date="2013" name="Genome Biol.">
        <title>Reference genomes and transcriptomes of Nicotiana sylvestris and Nicotiana tomentosiformis.</title>
        <authorList>
            <person name="Sierro N."/>
            <person name="Battey J.N."/>
            <person name="Ouadi S."/>
            <person name="Bovet L."/>
            <person name="Goepfert S."/>
            <person name="Bakaher N."/>
            <person name="Peitsch M.C."/>
            <person name="Ivanov N.V."/>
        </authorList>
    </citation>
    <scope>NUCLEOTIDE SEQUENCE [LARGE SCALE GENOMIC DNA]</scope>
</reference>
<dbReference type="OrthoDB" id="1738169at2759"/>
<dbReference type="RefSeq" id="XP_009767464.1">
    <property type="nucleotide sequence ID" value="XM_009769162.1"/>
</dbReference>
<dbReference type="AlphaFoldDB" id="A0A1U7VYK0"/>
<evidence type="ECO:0000313" key="1">
    <source>
        <dbReference type="Proteomes" id="UP000189701"/>
    </source>
</evidence>
<dbReference type="PANTHER" id="PTHR33240:SF8">
    <property type="entry name" value="OS03G0439900 PROTEIN"/>
    <property type="match status" value="1"/>
</dbReference>
<accession>A0A1U7VYK0</accession>
<dbReference type="CDD" id="cd00303">
    <property type="entry name" value="retropepsin_like"/>
    <property type="match status" value="1"/>
</dbReference>
<dbReference type="SUPFAM" id="SSF50630">
    <property type="entry name" value="Acid proteases"/>
    <property type="match status" value="1"/>
</dbReference>
<reference evidence="2" key="2">
    <citation type="submission" date="2025-08" db="UniProtKB">
        <authorList>
            <consortium name="RefSeq"/>
        </authorList>
    </citation>
    <scope>IDENTIFICATION</scope>
    <source>
        <tissue evidence="2">Leaf</tissue>
    </source>
</reference>